<evidence type="ECO:0000313" key="7">
    <source>
        <dbReference type="Proteomes" id="UP000683925"/>
    </source>
</evidence>
<dbReference type="OMA" id="WFADILQ"/>
<dbReference type="PROSITE" id="PS50088">
    <property type="entry name" value="ANK_REPEAT"/>
    <property type="match status" value="1"/>
</dbReference>
<name>A0A8S1SM24_PAROT</name>
<evidence type="ECO:0000256" key="4">
    <source>
        <dbReference type="SAM" id="Coils"/>
    </source>
</evidence>
<reference evidence="6" key="1">
    <citation type="submission" date="2021-01" db="EMBL/GenBank/DDBJ databases">
        <authorList>
            <consortium name="Genoscope - CEA"/>
            <person name="William W."/>
        </authorList>
    </citation>
    <scope>NUCLEOTIDE SEQUENCE</scope>
</reference>
<evidence type="ECO:0000256" key="2">
    <source>
        <dbReference type="ARBA" id="ARBA00023043"/>
    </source>
</evidence>
<dbReference type="PANTHER" id="PTHR24166:SF48">
    <property type="entry name" value="PROTEIN VAPYRIN"/>
    <property type="match status" value="1"/>
</dbReference>
<accession>A0A8S1SM24</accession>
<gene>
    <name evidence="6" type="ORF">POCTA_138.1.T0100470</name>
</gene>
<comment type="caution">
    <text evidence="6">The sequence shown here is derived from an EMBL/GenBank/DDBJ whole genome shotgun (WGS) entry which is preliminary data.</text>
</comment>
<feature type="region of interest" description="Disordered" evidence="5">
    <location>
        <begin position="270"/>
        <end position="295"/>
    </location>
</feature>
<keyword evidence="7" id="KW-1185">Reference proteome</keyword>
<organism evidence="6 7">
    <name type="scientific">Paramecium octaurelia</name>
    <dbReference type="NCBI Taxonomy" id="43137"/>
    <lineage>
        <taxon>Eukaryota</taxon>
        <taxon>Sar</taxon>
        <taxon>Alveolata</taxon>
        <taxon>Ciliophora</taxon>
        <taxon>Intramacronucleata</taxon>
        <taxon>Oligohymenophorea</taxon>
        <taxon>Peniculida</taxon>
        <taxon>Parameciidae</taxon>
        <taxon>Paramecium</taxon>
    </lineage>
</organism>
<dbReference type="SMART" id="SM00248">
    <property type="entry name" value="ANK"/>
    <property type="match status" value="2"/>
</dbReference>
<dbReference type="AlphaFoldDB" id="A0A8S1SM24"/>
<evidence type="ECO:0000313" key="6">
    <source>
        <dbReference type="EMBL" id="CAD8139524.1"/>
    </source>
</evidence>
<proteinExistence type="predicted"/>
<feature type="compositionally biased region" description="Low complexity" evidence="5">
    <location>
        <begin position="246"/>
        <end position="255"/>
    </location>
</feature>
<dbReference type="OrthoDB" id="303864at2759"/>
<feature type="repeat" description="ANK" evidence="3">
    <location>
        <begin position="444"/>
        <end position="476"/>
    </location>
</feature>
<feature type="coiled-coil region" evidence="4">
    <location>
        <begin position="107"/>
        <end position="163"/>
    </location>
</feature>
<dbReference type="Pfam" id="PF12796">
    <property type="entry name" value="Ank_2"/>
    <property type="match status" value="1"/>
</dbReference>
<dbReference type="PANTHER" id="PTHR24166">
    <property type="entry name" value="ROLLING PEBBLES, ISOFORM B"/>
    <property type="match status" value="1"/>
</dbReference>
<keyword evidence="1" id="KW-0677">Repeat</keyword>
<keyword evidence="2 3" id="KW-0040">ANK repeat</keyword>
<protein>
    <recommendedName>
        <fullName evidence="8">Ankyrin repeat-containing domain</fullName>
    </recommendedName>
</protein>
<evidence type="ECO:0000256" key="3">
    <source>
        <dbReference type="PROSITE-ProRule" id="PRU00023"/>
    </source>
</evidence>
<dbReference type="InterPro" id="IPR002110">
    <property type="entry name" value="Ankyrin_rpt"/>
</dbReference>
<feature type="compositionally biased region" description="Low complexity" evidence="5">
    <location>
        <begin position="270"/>
        <end position="287"/>
    </location>
</feature>
<evidence type="ECO:0000256" key="5">
    <source>
        <dbReference type="SAM" id="MobiDB-lite"/>
    </source>
</evidence>
<dbReference type="EMBL" id="CAJJDP010000009">
    <property type="protein sequence ID" value="CAD8139524.1"/>
    <property type="molecule type" value="Genomic_DNA"/>
</dbReference>
<dbReference type="InterPro" id="IPR050889">
    <property type="entry name" value="Dendritic_Spine_Reg/Scaffold"/>
</dbReference>
<sequence>MNLLNEKTLQAFISLKNQGQLNIDLRVNIRPLTPTKKIIKLPKRLLKSITQVEGLKKQKSYHKQRAIIKQHSFKPEIEEVKIETFNEMPMSKKKEIRVTDGTEELILRQQEIQRQTKKKNINEEINDLKKLEQQLLLTYTGRYQNCEEEEEQIETVLNERREQIYRKIYENVKAIQGIDQKAELQKQRDQDLLKYIKHQQDSNKNKKYIQEKLLEAQKQVEQLQKISRPGTSQRMSSTSSLNQYPNNNINNNNNNEQFDIKINQLFIKNPSKQQQQQGSPLKGQLQQNSTRKLSQKISLVGSNHTSQQNIIENTSGQQLLQFNQTHKKIDEELLHILLTRWKNINSNKKRIKQKKIFMKLDDEQIQEKKKQRRQYLCQKLLSWLQKMNRCKISLQEMSNFQFPSQPFQIDGSFIFLRYIKYNNLVEIKNLIKFNRNLLFEFNHLGQTCLHIAASKGNSTLLQYLLQSGADYEAKDFMNRNPLWYAVEAQSEESFKLLLKIGATPWNIQTSNAWFADILQQAKKIHTLISISPHTVKSLILEHEFERIL</sequence>
<evidence type="ECO:0000256" key="1">
    <source>
        <dbReference type="ARBA" id="ARBA00022737"/>
    </source>
</evidence>
<dbReference type="Proteomes" id="UP000683925">
    <property type="component" value="Unassembled WGS sequence"/>
</dbReference>
<feature type="compositionally biased region" description="Polar residues" evidence="5">
    <location>
        <begin position="224"/>
        <end position="245"/>
    </location>
</feature>
<dbReference type="PROSITE" id="PS50297">
    <property type="entry name" value="ANK_REP_REGION"/>
    <property type="match status" value="1"/>
</dbReference>
<evidence type="ECO:0008006" key="8">
    <source>
        <dbReference type="Google" id="ProtNLM"/>
    </source>
</evidence>
<keyword evidence="4" id="KW-0175">Coiled coil</keyword>
<feature type="region of interest" description="Disordered" evidence="5">
    <location>
        <begin position="224"/>
        <end position="255"/>
    </location>
</feature>